<evidence type="ECO:0000313" key="8">
    <source>
        <dbReference type="EMBL" id="VYU15862.1"/>
    </source>
</evidence>
<evidence type="ECO:0000256" key="2">
    <source>
        <dbReference type="ARBA" id="ARBA00007556"/>
    </source>
</evidence>
<reference evidence="8" key="1">
    <citation type="submission" date="2019-11" db="EMBL/GenBank/DDBJ databases">
        <authorList>
            <person name="Feng L."/>
        </authorList>
    </citation>
    <scope>NUCLEOTIDE SEQUENCE</scope>
    <source>
        <strain evidence="8">VdisparLFYP95</strain>
    </source>
</reference>
<evidence type="ECO:0000256" key="6">
    <source>
        <dbReference type="ARBA" id="ARBA00023136"/>
    </source>
</evidence>
<dbReference type="EMBL" id="CACRUF010000041">
    <property type="protein sequence ID" value="VYU15862.1"/>
    <property type="molecule type" value="Genomic_DNA"/>
</dbReference>
<keyword evidence="3" id="KW-0813">Transport</keyword>
<dbReference type="GO" id="GO:0043190">
    <property type="term" value="C:ATP-binding cassette (ABC) transporter complex"/>
    <property type="evidence" value="ECO:0007669"/>
    <property type="project" value="InterPro"/>
</dbReference>
<proteinExistence type="inferred from homology"/>
<evidence type="ECO:0000256" key="4">
    <source>
        <dbReference type="ARBA" id="ARBA00022692"/>
    </source>
</evidence>
<sequence>MTLQITDVLITYGAQSTVGGLMAVAMGRELGPILVGVVLAGRVGAAITAEIGTMKVTEQIDALRVMAVDPVGYLVVPRVVACMIMVPILAFYGVVIGIAGGYFVATAIKGLAPSTYLDSIQMFSTISDFTLGLLKSSVFGAVIALVGAYKGMETKMGAEAVGFSTTSSVVTSIILVFVLNYFLSTLLY</sequence>
<dbReference type="AlphaFoldDB" id="A0A6N3CIS8"/>
<feature type="transmembrane region" description="Helical" evidence="7">
    <location>
        <begin position="161"/>
        <end position="183"/>
    </location>
</feature>
<name>A0A6N3CIS8_9FIRM</name>
<comment type="caution">
    <text evidence="7">Lacks conserved residue(s) required for the propagation of feature annotation.</text>
</comment>
<dbReference type="Pfam" id="PF02405">
    <property type="entry name" value="MlaE"/>
    <property type="match status" value="1"/>
</dbReference>
<dbReference type="GO" id="GO:0005548">
    <property type="term" value="F:phospholipid transporter activity"/>
    <property type="evidence" value="ECO:0007669"/>
    <property type="project" value="TreeGrafter"/>
</dbReference>
<evidence type="ECO:0000256" key="7">
    <source>
        <dbReference type="RuleBase" id="RU362044"/>
    </source>
</evidence>
<dbReference type="PANTHER" id="PTHR30188:SF4">
    <property type="entry name" value="PROTEIN TRIGALACTOSYLDIACYLGLYCEROL 1, CHLOROPLASTIC"/>
    <property type="match status" value="1"/>
</dbReference>
<dbReference type="InterPro" id="IPR003453">
    <property type="entry name" value="ABC_MlaE_roteobac"/>
</dbReference>
<feature type="transmembrane region" description="Helical" evidence="7">
    <location>
        <begin position="88"/>
        <end position="109"/>
    </location>
</feature>
<evidence type="ECO:0000256" key="3">
    <source>
        <dbReference type="ARBA" id="ARBA00022448"/>
    </source>
</evidence>
<keyword evidence="4 7" id="KW-0812">Transmembrane</keyword>
<accession>A0A6N3CIS8</accession>
<feature type="transmembrane region" description="Helical" evidence="7">
    <location>
        <begin position="129"/>
        <end position="149"/>
    </location>
</feature>
<dbReference type="InterPro" id="IPR030802">
    <property type="entry name" value="Permease_MalE"/>
</dbReference>
<gene>
    <name evidence="8" type="primary">mlaE</name>
    <name evidence="8" type="ORF">VDLFYP95_01665</name>
</gene>
<keyword evidence="5 7" id="KW-1133">Transmembrane helix</keyword>
<evidence type="ECO:0000256" key="1">
    <source>
        <dbReference type="ARBA" id="ARBA00004141"/>
    </source>
</evidence>
<comment type="subcellular location">
    <subcellularLocation>
        <location evidence="1">Membrane</location>
        <topology evidence="1">Multi-pass membrane protein</topology>
    </subcellularLocation>
</comment>
<organism evidence="8">
    <name type="scientific">Veillonella dispar</name>
    <dbReference type="NCBI Taxonomy" id="39778"/>
    <lineage>
        <taxon>Bacteria</taxon>
        <taxon>Bacillati</taxon>
        <taxon>Bacillota</taxon>
        <taxon>Negativicutes</taxon>
        <taxon>Veillonellales</taxon>
        <taxon>Veillonellaceae</taxon>
        <taxon>Veillonella</taxon>
    </lineage>
</organism>
<protein>
    <submittedName>
        <fullName evidence="8">Putative phospholipid ABC transporter permease protein MlaE</fullName>
    </submittedName>
</protein>
<evidence type="ECO:0000256" key="5">
    <source>
        <dbReference type="ARBA" id="ARBA00022989"/>
    </source>
</evidence>
<keyword evidence="6 7" id="KW-0472">Membrane</keyword>
<dbReference type="NCBIfam" id="TIGR00056">
    <property type="entry name" value="MlaE family lipid ABC transporter permease subunit"/>
    <property type="match status" value="1"/>
</dbReference>
<comment type="similarity">
    <text evidence="2 7">Belongs to the MlaE permease family.</text>
</comment>
<dbReference type="PANTHER" id="PTHR30188">
    <property type="entry name" value="ABC TRANSPORTER PERMEASE PROTEIN-RELATED"/>
    <property type="match status" value="1"/>
</dbReference>